<dbReference type="AlphaFoldDB" id="A0A3M7RBR6"/>
<dbReference type="OrthoDB" id="10219666at2759"/>
<name>A0A3M7RBR6_BRAPC</name>
<dbReference type="EMBL" id="REGN01003753">
    <property type="protein sequence ID" value="RNA20957.1"/>
    <property type="molecule type" value="Genomic_DNA"/>
</dbReference>
<proteinExistence type="predicted"/>
<evidence type="ECO:0000313" key="2">
    <source>
        <dbReference type="Proteomes" id="UP000276133"/>
    </source>
</evidence>
<keyword evidence="2" id="KW-1185">Reference proteome</keyword>
<organism evidence="1 2">
    <name type="scientific">Brachionus plicatilis</name>
    <name type="common">Marine rotifer</name>
    <name type="synonym">Brachionus muelleri</name>
    <dbReference type="NCBI Taxonomy" id="10195"/>
    <lineage>
        <taxon>Eukaryota</taxon>
        <taxon>Metazoa</taxon>
        <taxon>Spiralia</taxon>
        <taxon>Gnathifera</taxon>
        <taxon>Rotifera</taxon>
        <taxon>Eurotatoria</taxon>
        <taxon>Monogononta</taxon>
        <taxon>Pseudotrocha</taxon>
        <taxon>Ploima</taxon>
        <taxon>Brachionidae</taxon>
        <taxon>Brachionus</taxon>
    </lineage>
</organism>
<comment type="caution">
    <text evidence="1">The sequence shown here is derived from an EMBL/GenBank/DDBJ whole genome shotgun (WGS) entry which is preliminary data.</text>
</comment>
<dbReference type="Proteomes" id="UP000276133">
    <property type="component" value="Unassembled WGS sequence"/>
</dbReference>
<gene>
    <name evidence="1" type="ORF">BpHYR1_030347</name>
</gene>
<protein>
    <submittedName>
        <fullName evidence="1">Uncharacterized protein</fullName>
    </submittedName>
</protein>
<sequence>MSYAKFKFKNTHPHLSKSLVPFIRRVFLIKRLCSIPASHYCDKPLTKLRLSLSFLYLEKTIEHDFTTDIFIFHLISHCSNEFADIYFENLNNLIDYPINGTLFISNSHNYDHVDFDGDIINFENNPIDYFGIMVPLNLQQIKTTELTGTFLLSNTYFKYDTKLIGFEYWANYASQKIYVEIKRENYLLHDRISLYTKKGYNRYTLPNSLSVDKGFSIEIKVNYPHLLAINDRNDLIYPDMYWNGNEYVKLNHFKNWAFYFNCKIDQRYFLQAYQFSKKFELNETDNIARYVSKKFHLNVRFNKTNFQVKKYFTISNRVKGLIRRNLMKFLVIDMIIGIQNLILNSFFRQFGDLICTKTLIDKPGLNFEYNCSVLLISQSKSLPIAIQFINCHKEVFYINGNKQDGFGYYSDFNSIESNLTSPSNFLSSQTLDNSWQIHLLLTSTEFLIESLLIGFQFFSTSTDQIKINLWSSNMCSVESCSSYFSKSLLFSAVRIATWTIEPEIGKNKHMLPVSIFVNFKSFFTIELMTRTHILSEITDQYFYPDYEIQGRKLTPILGKQILFKALTKTFFYKSIIQLDHSKNYDFENKILMPGTEKNFDSTRNMSIEVMNLEFVDLEMKFDIQVYSQKNFTHVLIDYGDCSNESFYSDSKQFTSYFGLNLDLYKFSNIKFEDESVNSFLVLNSEFRYDTNLLGFKIYAVKEGHILLQYIFVSTDECGVLMPCSFYFKQNISINRLNNETNVIKLNLKKGLQVYKLSSPIYIREGAILMVTHKRGQIGSFYNEDSGNTMSDYFVEFFNQTLQNISLVKLDQMLGINCLIEYGYYIHQIKVVKKYYLFVPYNIKVKLANSTKNINIKINVNHDPSFDITILISNSKIIENSLFLPYFLI</sequence>
<reference evidence="1 2" key="1">
    <citation type="journal article" date="2018" name="Sci. Rep.">
        <title>Genomic signatures of local adaptation to the degree of environmental predictability in rotifers.</title>
        <authorList>
            <person name="Franch-Gras L."/>
            <person name="Hahn C."/>
            <person name="Garcia-Roger E.M."/>
            <person name="Carmona M.J."/>
            <person name="Serra M."/>
            <person name="Gomez A."/>
        </authorList>
    </citation>
    <scope>NUCLEOTIDE SEQUENCE [LARGE SCALE GENOMIC DNA]</scope>
    <source>
        <strain evidence="1">HYR1</strain>
    </source>
</reference>
<accession>A0A3M7RBR6</accession>
<evidence type="ECO:0000313" key="1">
    <source>
        <dbReference type="EMBL" id="RNA20957.1"/>
    </source>
</evidence>